<name>A0A1R3G919_9ROSI</name>
<gene>
    <name evidence="1" type="ORF">COLO4_36449</name>
</gene>
<protein>
    <submittedName>
        <fullName evidence="1">Uncharacterized protein</fullName>
    </submittedName>
</protein>
<dbReference type="EMBL" id="AWUE01023241">
    <property type="protein sequence ID" value="OMO54510.1"/>
    <property type="molecule type" value="Genomic_DNA"/>
</dbReference>
<reference evidence="2" key="1">
    <citation type="submission" date="2013-09" db="EMBL/GenBank/DDBJ databases">
        <title>Corchorus olitorius genome sequencing.</title>
        <authorList>
            <person name="Alam M."/>
            <person name="Haque M.S."/>
            <person name="Islam M.S."/>
            <person name="Emdad E.M."/>
            <person name="Islam M.M."/>
            <person name="Ahmed B."/>
            <person name="Halim A."/>
            <person name="Hossen Q.M.M."/>
            <person name="Hossain M.Z."/>
            <person name="Ahmed R."/>
            <person name="Khan M.M."/>
            <person name="Islam R."/>
            <person name="Rashid M.M."/>
            <person name="Khan S.A."/>
            <person name="Rahman M.S."/>
            <person name="Alam M."/>
            <person name="Yahiya A.S."/>
            <person name="Khan M.S."/>
            <person name="Azam M.S."/>
            <person name="Haque T."/>
            <person name="Lashkar M.Z.H."/>
            <person name="Akhand A.I."/>
            <person name="Morshed G."/>
            <person name="Roy S."/>
            <person name="Uddin K.S."/>
            <person name="Rabeya T."/>
            <person name="Hossain A.S."/>
            <person name="Chowdhury A."/>
            <person name="Snigdha A.R."/>
            <person name="Mortoza M.S."/>
            <person name="Matin S.A."/>
            <person name="Hoque S.M.E."/>
            <person name="Islam M.K."/>
            <person name="Roy D.K."/>
            <person name="Haider R."/>
            <person name="Moosa M.M."/>
            <person name="Elias S.M."/>
            <person name="Hasan A.M."/>
            <person name="Jahan S."/>
            <person name="Shafiuddin M."/>
            <person name="Mahmood N."/>
            <person name="Shommy N.S."/>
        </authorList>
    </citation>
    <scope>NUCLEOTIDE SEQUENCE [LARGE SCALE GENOMIC DNA]</scope>
    <source>
        <strain evidence="2">cv. O-4</strain>
    </source>
</reference>
<keyword evidence="2" id="KW-1185">Reference proteome</keyword>
<evidence type="ECO:0000313" key="1">
    <source>
        <dbReference type="EMBL" id="OMO54510.1"/>
    </source>
</evidence>
<proteinExistence type="predicted"/>
<accession>A0A1R3G919</accession>
<dbReference type="Proteomes" id="UP000187203">
    <property type="component" value="Unassembled WGS sequence"/>
</dbReference>
<dbReference type="AlphaFoldDB" id="A0A1R3G919"/>
<sequence>MLITSSNEANSNLTSHLSISFSGQATIPSLRFEIPAAKTSAFTHSKPLSSHFFHYSDTQSTSLKSRTLPKP</sequence>
<evidence type="ECO:0000313" key="2">
    <source>
        <dbReference type="Proteomes" id="UP000187203"/>
    </source>
</evidence>
<organism evidence="1 2">
    <name type="scientific">Corchorus olitorius</name>
    <dbReference type="NCBI Taxonomy" id="93759"/>
    <lineage>
        <taxon>Eukaryota</taxon>
        <taxon>Viridiplantae</taxon>
        <taxon>Streptophyta</taxon>
        <taxon>Embryophyta</taxon>
        <taxon>Tracheophyta</taxon>
        <taxon>Spermatophyta</taxon>
        <taxon>Magnoliopsida</taxon>
        <taxon>eudicotyledons</taxon>
        <taxon>Gunneridae</taxon>
        <taxon>Pentapetalae</taxon>
        <taxon>rosids</taxon>
        <taxon>malvids</taxon>
        <taxon>Malvales</taxon>
        <taxon>Malvaceae</taxon>
        <taxon>Grewioideae</taxon>
        <taxon>Apeibeae</taxon>
        <taxon>Corchorus</taxon>
    </lineage>
</organism>
<comment type="caution">
    <text evidence="1">The sequence shown here is derived from an EMBL/GenBank/DDBJ whole genome shotgun (WGS) entry which is preliminary data.</text>
</comment>